<dbReference type="PANTHER" id="PTHR42960:SF2">
    <property type="entry name" value="CELL DIVISION CYCLE PROTEIN"/>
    <property type="match status" value="1"/>
</dbReference>
<comment type="similarity">
    <text evidence="1">Belongs to the AAA ATPase family. Highly divergent.</text>
</comment>
<keyword evidence="6" id="KW-1185">Reference proteome</keyword>
<organism evidence="5 6">
    <name type="scientific">Thermoleptolyngbya sichuanensis A183</name>
    <dbReference type="NCBI Taxonomy" id="2737172"/>
    <lineage>
        <taxon>Bacteria</taxon>
        <taxon>Bacillati</taxon>
        <taxon>Cyanobacteriota</taxon>
        <taxon>Cyanophyceae</taxon>
        <taxon>Oculatellales</taxon>
        <taxon>Oculatellaceae</taxon>
        <taxon>Thermoleptolyngbya</taxon>
        <taxon>Thermoleptolyngbya sichuanensis</taxon>
    </lineage>
</organism>
<protein>
    <recommendedName>
        <fullName evidence="2">Uncharacterized AAA domain-containing protein ycf46</fullName>
    </recommendedName>
</protein>
<dbReference type="GO" id="GO:0005524">
    <property type="term" value="F:ATP binding"/>
    <property type="evidence" value="ECO:0007669"/>
    <property type="project" value="InterPro"/>
</dbReference>
<evidence type="ECO:0000259" key="4">
    <source>
        <dbReference type="SMART" id="SM00382"/>
    </source>
</evidence>
<evidence type="ECO:0000256" key="1">
    <source>
        <dbReference type="ARBA" id="ARBA00038088"/>
    </source>
</evidence>
<dbReference type="InterPro" id="IPR052381">
    <property type="entry name" value="AAA_domain_protein"/>
</dbReference>
<dbReference type="Gene3D" id="3.40.50.300">
    <property type="entry name" value="P-loop containing nucleotide triphosphate hydrolases"/>
    <property type="match status" value="1"/>
</dbReference>
<feature type="region of interest" description="Disordered" evidence="3">
    <location>
        <begin position="513"/>
        <end position="533"/>
    </location>
</feature>
<dbReference type="KEGG" id="theu:HPC62_04245"/>
<evidence type="ECO:0000313" key="6">
    <source>
        <dbReference type="Proteomes" id="UP000505210"/>
    </source>
</evidence>
<dbReference type="SUPFAM" id="SSF52540">
    <property type="entry name" value="P-loop containing nucleoside triphosphate hydrolases"/>
    <property type="match status" value="2"/>
</dbReference>
<dbReference type="InterPro" id="IPR027417">
    <property type="entry name" value="P-loop_NTPase"/>
</dbReference>
<evidence type="ECO:0000256" key="3">
    <source>
        <dbReference type="SAM" id="MobiDB-lite"/>
    </source>
</evidence>
<dbReference type="GO" id="GO:0016887">
    <property type="term" value="F:ATP hydrolysis activity"/>
    <property type="evidence" value="ECO:0007669"/>
    <property type="project" value="InterPro"/>
</dbReference>
<name>A0A6M8B4X9_9CYAN</name>
<feature type="domain" description="AAA+ ATPase" evidence="4">
    <location>
        <begin position="259"/>
        <end position="397"/>
    </location>
</feature>
<evidence type="ECO:0000313" key="5">
    <source>
        <dbReference type="EMBL" id="QKD81498.1"/>
    </source>
</evidence>
<reference evidence="5 6" key="1">
    <citation type="submission" date="2020-05" db="EMBL/GenBank/DDBJ databases">
        <title>Complete genome sequence of of a novel Thermoleptolyngbya strain isolated from hot springs of Ganzi, Sichuan China.</title>
        <authorList>
            <person name="Tang J."/>
            <person name="Daroch M."/>
            <person name="Li L."/>
            <person name="Waleron K."/>
            <person name="Waleron M."/>
            <person name="Waleron M."/>
        </authorList>
    </citation>
    <scope>NUCLEOTIDE SEQUENCE [LARGE SCALE GENOMIC DNA]</scope>
    <source>
        <strain evidence="5 6">PKUAC-SCTA183</strain>
    </source>
</reference>
<dbReference type="Gene3D" id="1.10.8.60">
    <property type="match status" value="1"/>
</dbReference>
<dbReference type="EMBL" id="CP053661">
    <property type="protein sequence ID" value="QKD81498.1"/>
    <property type="molecule type" value="Genomic_DNA"/>
</dbReference>
<dbReference type="AlphaFoldDB" id="A0A6M8B4X9"/>
<dbReference type="PANTHER" id="PTHR42960">
    <property type="entry name" value="YCF46 PROTEIN"/>
    <property type="match status" value="1"/>
</dbReference>
<feature type="compositionally biased region" description="Basic and acidic residues" evidence="3">
    <location>
        <begin position="518"/>
        <end position="533"/>
    </location>
</feature>
<accession>A0A6M8B4X9</accession>
<proteinExistence type="inferred from homology"/>
<dbReference type="Proteomes" id="UP000505210">
    <property type="component" value="Chromosome"/>
</dbReference>
<dbReference type="InterPro" id="IPR003959">
    <property type="entry name" value="ATPase_AAA_core"/>
</dbReference>
<dbReference type="CDD" id="cd19507">
    <property type="entry name" value="RecA-like_Ycf46-like"/>
    <property type="match status" value="1"/>
</dbReference>
<dbReference type="SMART" id="SM00382">
    <property type="entry name" value="AAA"/>
    <property type="match status" value="1"/>
</dbReference>
<gene>
    <name evidence="5" type="ORF">HPC62_04245</name>
</gene>
<evidence type="ECO:0000256" key="2">
    <source>
        <dbReference type="ARBA" id="ARBA00040480"/>
    </source>
</evidence>
<dbReference type="InterPro" id="IPR003593">
    <property type="entry name" value="AAA+_ATPase"/>
</dbReference>
<dbReference type="Pfam" id="PF00004">
    <property type="entry name" value="AAA"/>
    <property type="match status" value="1"/>
</dbReference>
<sequence>MREELNVLVQAQYPLIYLVTSEEERAEQTIAAIAQMKPLRRVFVWTVTHGIVEFGQPRNITQHNTVSPEAAIEWVIRQREPGIFVFKDLHPFIDSPAVTRWLRDAIASFKDTQKTILLMSPVQNIPIELEKEVAVLDFPLPDMAELNQVLTHQLDQSRPARRITTETREKLLKAALGLTRDEAEKVYRKAQVAAGKLTESEVEVVLSEKKQLIRRNGILEYLEEDSTIDSVGGLEELKSWLRQRSNAFTERAREYGLPQPKGMLILGVPGCGKSLIAKTTSRLWGLPLLRLDMGRVYDGSMVGRSEANLRSALKTAESISPAILFIDELDKSFAGSAGSADSDGGTSSRIFGTFLTWMQEKTSPVFVMATANRVDRLPGEFLRKGRFDEIFFVDLPTAEERKDIFRIHLSKRRNDISRFDLEQLAKISETEASVSITDPNTGASRSVNVVCGFSGAEIEQAVVAAMYEAFAQDREFTQLDIIAAVKSTLPLSKTMAEQVVALREWARQRARPAATSIAEERSREEEYKRLEWS</sequence>